<comment type="similarity">
    <text evidence="3 11">Belongs to the peptidase M50B family.</text>
</comment>
<gene>
    <name evidence="13" type="primary">rseP</name>
    <name evidence="13" type="ORF">J7561_02170</name>
</gene>
<evidence type="ECO:0000256" key="8">
    <source>
        <dbReference type="ARBA" id="ARBA00022989"/>
    </source>
</evidence>
<evidence type="ECO:0000256" key="6">
    <source>
        <dbReference type="ARBA" id="ARBA00022801"/>
    </source>
</evidence>
<evidence type="ECO:0000256" key="1">
    <source>
        <dbReference type="ARBA" id="ARBA00001947"/>
    </source>
</evidence>
<dbReference type="RefSeq" id="WP_213403355.1">
    <property type="nucleotide sequence ID" value="NZ_JAGIBT010000001.1"/>
</dbReference>
<dbReference type="EMBL" id="JAGIBU010000001">
    <property type="protein sequence ID" value="MBS7824009.1"/>
    <property type="molecule type" value="Genomic_DNA"/>
</dbReference>
<dbReference type="GO" id="GO:0004222">
    <property type="term" value="F:metalloendopeptidase activity"/>
    <property type="evidence" value="ECO:0007669"/>
    <property type="project" value="InterPro"/>
</dbReference>
<feature type="transmembrane region" description="Helical" evidence="11">
    <location>
        <begin position="425"/>
        <end position="446"/>
    </location>
</feature>
<feature type="domain" description="PDZ" evidence="12">
    <location>
        <begin position="200"/>
        <end position="291"/>
    </location>
</feature>
<keyword evidence="7 11" id="KW-0862">Zinc</keyword>
<dbReference type="CDD" id="cd06163">
    <property type="entry name" value="S2P-M50_PDZ_RseP-like"/>
    <property type="match status" value="1"/>
</dbReference>
<dbReference type="AlphaFoldDB" id="A0AB35BUX1"/>
<dbReference type="Pfam" id="PF17820">
    <property type="entry name" value="PDZ_6"/>
    <property type="match status" value="1"/>
</dbReference>
<evidence type="ECO:0000256" key="5">
    <source>
        <dbReference type="ARBA" id="ARBA00022692"/>
    </source>
</evidence>
<evidence type="ECO:0000256" key="9">
    <source>
        <dbReference type="ARBA" id="ARBA00023049"/>
    </source>
</evidence>
<evidence type="ECO:0000256" key="7">
    <source>
        <dbReference type="ARBA" id="ARBA00022833"/>
    </source>
</evidence>
<keyword evidence="6 11" id="KW-0378">Hydrolase</keyword>
<dbReference type="PANTHER" id="PTHR42837:SF2">
    <property type="entry name" value="MEMBRANE METALLOPROTEASE ARASP2, CHLOROPLASTIC-RELATED"/>
    <property type="match status" value="1"/>
</dbReference>
<keyword evidence="5 11" id="KW-0812">Transmembrane</keyword>
<dbReference type="GO" id="GO:0046872">
    <property type="term" value="F:metal ion binding"/>
    <property type="evidence" value="ECO:0007669"/>
    <property type="project" value="UniProtKB-KW"/>
</dbReference>
<accession>A0AB35BUX1</accession>
<evidence type="ECO:0000256" key="11">
    <source>
        <dbReference type="RuleBase" id="RU362031"/>
    </source>
</evidence>
<organism evidence="13 14">
    <name type="scientific">Wohlfahrtiimonas chitiniclastica</name>
    <dbReference type="NCBI Taxonomy" id="400946"/>
    <lineage>
        <taxon>Bacteria</taxon>
        <taxon>Pseudomonadati</taxon>
        <taxon>Pseudomonadota</taxon>
        <taxon>Gammaproteobacteria</taxon>
        <taxon>Cardiobacteriales</taxon>
        <taxon>Ignatzschineriaceae</taxon>
        <taxon>Wohlfahrtiimonas</taxon>
    </lineage>
</organism>
<dbReference type="Proteomes" id="UP000680020">
    <property type="component" value="Unassembled WGS sequence"/>
</dbReference>
<dbReference type="GO" id="GO:0016020">
    <property type="term" value="C:membrane"/>
    <property type="evidence" value="ECO:0007669"/>
    <property type="project" value="UniProtKB-SubCell"/>
</dbReference>
<protein>
    <recommendedName>
        <fullName evidence="11">Zinc metalloprotease</fullName>
        <ecNumber evidence="11">3.4.24.-</ecNumber>
    </recommendedName>
</protein>
<evidence type="ECO:0000259" key="12">
    <source>
        <dbReference type="PROSITE" id="PS50106"/>
    </source>
</evidence>
<dbReference type="InterPro" id="IPR008915">
    <property type="entry name" value="Peptidase_M50"/>
</dbReference>
<sequence length="449" mass="48926">MLEWLETFFRSVGGFIILMGLLVTIHEFGHFYVARKLGFAVSKFSIGFGKNIWSRKGKDGIEYAVGLIPLGGYVAFVDDEGHTESFSEGMKFKEAPIWKRACVVAAGPLANIVLAIALLWGLFMYGVPAYKPYVEVTAEQPFASAGLQNGDLIRTIDGENVESFTDMMQKLIEYLDDGKAEIIYERNGKERYATLDIGESLKLDAKTDLYKELGVNLYLPALKPIVSEVVAGSAAETAGLMKGDDIIEIAGHPTPEWHDVLTVAADLKDGQAVEVIIDRGGKIERKMLMPQADADGRVRLGVMIDASIYKDLVTKDRLGPIDALSAAVHKTVSDGLMVFKFLGRMITGDFHINTMAGPVSIANIAGQALASGLVYFVQLAALFSINIGLLNLLPIPVLDGGRLVGLGIEKIMGKHQFPDSIKVKVLQLGALVMFIFMAVVISYDVAKWF</sequence>
<keyword evidence="8 11" id="KW-1133">Transmembrane helix</keyword>
<feature type="transmembrane region" description="Helical" evidence="11">
    <location>
        <begin position="373"/>
        <end position="393"/>
    </location>
</feature>
<dbReference type="InterPro" id="IPR001478">
    <property type="entry name" value="PDZ"/>
</dbReference>
<dbReference type="NCBIfam" id="TIGR00054">
    <property type="entry name" value="RIP metalloprotease RseP"/>
    <property type="match status" value="1"/>
</dbReference>
<reference evidence="13" key="1">
    <citation type="submission" date="2021-03" db="EMBL/GenBank/DDBJ databases">
        <title>Identification and antibiotic profiling of Wohlfahrtiimonas chitiniclastica, an underestimated human pathogen.</title>
        <authorList>
            <person name="Kopf A."/>
            <person name="Bunk B."/>
            <person name="Coldewey S."/>
            <person name="Gunzer F."/>
            <person name="Riedel T."/>
            <person name="Schroettner P."/>
        </authorList>
    </citation>
    <scope>NUCLEOTIDE SEQUENCE</scope>
    <source>
        <strain evidence="13">DSM 100917</strain>
    </source>
</reference>
<comment type="caution">
    <text evidence="13">The sequence shown here is derived from an EMBL/GenBank/DDBJ whole genome shotgun (WGS) entry which is preliminary data.</text>
</comment>
<keyword evidence="10 11" id="KW-0472">Membrane</keyword>
<evidence type="ECO:0000256" key="3">
    <source>
        <dbReference type="ARBA" id="ARBA00007931"/>
    </source>
</evidence>
<evidence type="ECO:0000313" key="14">
    <source>
        <dbReference type="Proteomes" id="UP000680020"/>
    </source>
</evidence>
<dbReference type="InterPro" id="IPR004387">
    <property type="entry name" value="Pept_M50_Zn"/>
</dbReference>
<dbReference type="Pfam" id="PF02163">
    <property type="entry name" value="Peptidase_M50"/>
    <property type="match status" value="1"/>
</dbReference>
<comment type="subcellular location">
    <subcellularLocation>
        <location evidence="2">Membrane</location>
        <topology evidence="2">Multi-pass membrane protein</topology>
    </subcellularLocation>
</comment>
<dbReference type="PROSITE" id="PS50106">
    <property type="entry name" value="PDZ"/>
    <property type="match status" value="1"/>
</dbReference>
<evidence type="ECO:0000256" key="4">
    <source>
        <dbReference type="ARBA" id="ARBA00022670"/>
    </source>
</evidence>
<keyword evidence="9 11" id="KW-0482">Metalloprotease</keyword>
<proteinExistence type="inferred from homology"/>
<dbReference type="PANTHER" id="PTHR42837">
    <property type="entry name" value="REGULATOR OF SIGMA-E PROTEASE RSEP"/>
    <property type="match status" value="1"/>
</dbReference>
<dbReference type="GO" id="GO:0006508">
    <property type="term" value="P:proteolysis"/>
    <property type="evidence" value="ECO:0007669"/>
    <property type="project" value="UniProtKB-KW"/>
</dbReference>
<evidence type="ECO:0000256" key="10">
    <source>
        <dbReference type="ARBA" id="ARBA00023136"/>
    </source>
</evidence>
<dbReference type="EC" id="3.4.24.-" evidence="11"/>
<name>A0AB35BUX1_9GAMM</name>
<dbReference type="SUPFAM" id="SSF50156">
    <property type="entry name" value="PDZ domain-like"/>
    <property type="match status" value="2"/>
</dbReference>
<keyword evidence="11" id="KW-0479">Metal-binding</keyword>
<feature type="transmembrane region" description="Helical" evidence="11">
    <location>
        <begin position="12"/>
        <end position="33"/>
    </location>
</feature>
<feature type="transmembrane region" description="Helical" evidence="11">
    <location>
        <begin position="97"/>
        <end position="123"/>
    </location>
</feature>
<dbReference type="Gene3D" id="2.30.42.10">
    <property type="match status" value="2"/>
</dbReference>
<dbReference type="InterPro" id="IPR036034">
    <property type="entry name" value="PDZ_sf"/>
</dbReference>
<evidence type="ECO:0000256" key="2">
    <source>
        <dbReference type="ARBA" id="ARBA00004141"/>
    </source>
</evidence>
<evidence type="ECO:0000313" key="13">
    <source>
        <dbReference type="EMBL" id="MBS7824009.1"/>
    </source>
</evidence>
<dbReference type="InterPro" id="IPR041489">
    <property type="entry name" value="PDZ_6"/>
</dbReference>
<keyword evidence="4" id="KW-0645">Protease</keyword>
<comment type="cofactor">
    <cofactor evidence="1 11">
        <name>Zn(2+)</name>
        <dbReference type="ChEBI" id="CHEBI:29105"/>
    </cofactor>
</comment>
<dbReference type="SMART" id="SM00228">
    <property type="entry name" value="PDZ"/>
    <property type="match status" value="2"/>
</dbReference>